<evidence type="ECO:0000313" key="10">
    <source>
        <dbReference type="EMBL" id="KXG74458.1"/>
    </source>
</evidence>
<evidence type="ECO:0000256" key="7">
    <source>
        <dbReference type="ARBA" id="ARBA00023160"/>
    </source>
</evidence>
<dbReference type="EC" id="2.7.8.7" evidence="8"/>
<dbReference type="OrthoDB" id="517356at2"/>
<evidence type="ECO:0000256" key="6">
    <source>
        <dbReference type="ARBA" id="ARBA00023098"/>
    </source>
</evidence>
<dbReference type="InterPro" id="IPR008278">
    <property type="entry name" value="4-PPantetheinyl_Trfase_dom"/>
</dbReference>
<dbReference type="Proteomes" id="UP000070456">
    <property type="component" value="Unassembled WGS sequence"/>
</dbReference>
<dbReference type="InterPro" id="IPR002582">
    <property type="entry name" value="ACPS"/>
</dbReference>
<sequence length="122" mass="13603">MIKGIGIDIIEIHRIILAINRNNKFLDRVFTAEEKKYFESAGSGAGTIAGNFAAKEAVLKALGSGLRQWKWTDVEVRRDCLGKPTVVLYNKAKIFAEEKKIREILVTISHSRDYAVAQAIAI</sequence>
<reference evidence="10 11" key="1">
    <citation type="submission" date="2015-12" db="EMBL/GenBank/DDBJ databases">
        <title>Draft genome sequence of the thermoanaerobe Thermotalea metallivorans, an isolate from the runoff channel of the Great Artesian Basin, Australia.</title>
        <authorList>
            <person name="Patel B.K."/>
        </authorList>
    </citation>
    <scope>NUCLEOTIDE SEQUENCE [LARGE SCALE GENOMIC DNA]</scope>
    <source>
        <strain evidence="10 11">B2-1</strain>
    </source>
</reference>
<comment type="cofactor">
    <cofactor evidence="8">
        <name>Mg(2+)</name>
        <dbReference type="ChEBI" id="CHEBI:18420"/>
    </cofactor>
</comment>
<evidence type="ECO:0000256" key="1">
    <source>
        <dbReference type="ARBA" id="ARBA00022516"/>
    </source>
</evidence>
<comment type="subcellular location">
    <subcellularLocation>
        <location evidence="8">Cytoplasm</location>
    </subcellularLocation>
</comment>
<feature type="binding site" evidence="8">
    <location>
        <position position="8"/>
    </location>
    <ligand>
        <name>Mg(2+)</name>
        <dbReference type="ChEBI" id="CHEBI:18420"/>
    </ligand>
</feature>
<evidence type="ECO:0000259" key="9">
    <source>
        <dbReference type="Pfam" id="PF01648"/>
    </source>
</evidence>
<dbReference type="GO" id="GO:0008897">
    <property type="term" value="F:holo-[acyl-carrier-protein] synthase activity"/>
    <property type="evidence" value="ECO:0007669"/>
    <property type="project" value="UniProtKB-UniRule"/>
</dbReference>
<comment type="caution">
    <text evidence="10">The sequence shown here is derived from an EMBL/GenBank/DDBJ whole genome shotgun (WGS) entry which is preliminary data.</text>
</comment>
<evidence type="ECO:0000256" key="5">
    <source>
        <dbReference type="ARBA" id="ARBA00022842"/>
    </source>
</evidence>
<organism evidence="10 11">
    <name type="scientific">Thermotalea metallivorans</name>
    <dbReference type="NCBI Taxonomy" id="520762"/>
    <lineage>
        <taxon>Bacteria</taxon>
        <taxon>Bacillati</taxon>
        <taxon>Bacillota</taxon>
        <taxon>Clostridia</taxon>
        <taxon>Peptostreptococcales</taxon>
        <taxon>Thermotaleaceae</taxon>
        <taxon>Thermotalea</taxon>
    </lineage>
</organism>
<keyword evidence="1 8" id="KW-0444">Lipid biosynthesis</keyword>
<protein>
    <recommendedName>
        <fullName evidence="8">Holo-[acyl-carrier-protein] synthase</fullName>
        <shortName evidence="8">Holo-ACP synthase</shortName>
        <ecNumber evidence="8">2.7.8.7</ecNumber>
    </recommendedName>
    <alternativeName>
        <fullName evidence="8">4'-phosphopantetheinyl transferase AcpS</fullName>
    </alternativeName>
</protein>
<comment type="catalytic activity">
    <reaction evidence="8">
        <text>apo-[ACP] + CoA = holo-[ACP] + adenosine 3',5'-bisphosphate + H(+)</text>
        <dbReference type="Rhea" id="RHEA:12068"/>
        <dbReference type="Rhea" id="RHEA-COMP:9685"/>
        <dbReference type="Rhea" id="RHEA-COMP:9690"/>
        <dbReference type="ChEBI" id="CHEBI:15378"/>
        <dbReference type="ChEBI" id="CHEBI:29999"/>
        <dbReference type="ChEBI" id="CHEBI:57287"/>
        <dbReference type="ChEBI" id="CHEBI:58343"/>
        <dbReference type="ChEBI" id="CHEBI:64479"/>
        <dbReference type="EC" id="2.7.8.7"/>
    </reaction>
</comment>
<keyword evidence="7 8" id="KW-0275">Fatty acid biosynthesis</keyword>
<dbReference type="GO" id="GO:0000287">
    <property type="term" value="F:magnesium ion binding"/>
    <property type="evidence" value="ECO:0007669"/>
    <property type="project" value="UniProtKB-UniRule"/>
</dbReference>
<keyword evidence="2 8" id="KW-0808">Transferase</keyword>
<keyword evidence="11" id="KW-1185">Reference proteome</keyword>
<dbReference type="HAMAP" id="MF_00101">
    <property type="entry name" value="AcpS"/>
    <property type="match status" value="1"/>
</dbReference>
<evidence type="ECO:0000256" key="8">
    <source>
        <dbReference type="HAMAP-Rule" id="MF_00101"/>
    </source>
</evidence>
<dbReference type="AlphaFoldDB" id="A0A140L1N3"/>
<feature type="binding site" evidence="8">
    <location>
        <position position="56"/>
    </location>
    <ligand>
        <name>Mg(2+)</name>
        <dbReference type="ChEBI" id="CHEBI:18420"/>
    </ligand>
</feature>
<feature type="domain" description="4'-phosphopantetheinyl transferase" evidence="9">
    <location>
        <begin position="4"/>
        <end position="117"/>
    </location>
</feature>
<accession>A0A140L1N3</accession>
<keyword evidence="3 8" id="KW-0479">Metal-binding</keyword>
<proteinExistence type="inferred from homology"/>
<dbReference type="NCBIfam" id="TIGR00556">
    <property type="entry name" value="pantethn_trn"/>
    <property type="match status" value="1"/>
</dbReference>
<dbReference type="RefSeq" id="WP_068557161.1">
    <property type="nucleotide sequence ID" value="NZ_LOEE01000054.1"/>
</dbReference>
<dbReference type="Pfam" id="PF01648">
    <property type="entry name" value="ACPS"/>
    <property type="match status" value="1"/>
</dbReference>
<dbReference type="STRING" id="520762.AN619_23560"/>
<dbReference type="PATRIC" id="fig|520762.4.peg.2596"/>
<comment type="function">
    <text evidence="8">Transfers the 4'-phosphopantetheine moiety from coenzyme A to a Ser of acyl-carrier-protein.</text>
</comment>
<keyword evidence="8" id="KW-0963">Cytoplasm</keyword>
<dbReference type="EMBL" id="LOEE01000054">
    <property type="protein sequence ID" value="KXG74458.1"/>
    <property type="molecule type" value="Genomic_DNA"/>
</dbReference>
<dbReference type="NCBIfam" id="TIGR00516">
    <property type="entry name" value="acpS"/>
    <property type="match status" value="1"/>
</dbReference>
<dbReference type="InterPro" id="IPR004568">
    <property type="entry name" value="Ppantetheine-prot_Trfase_dom"/>
</dbReference>
<name>A0A140L1N3_9FIRM</name>
<comment type="similarity">
    <text evidence="8">Belongs to the P-Pant transferase superfamily. AcpS family.</text>
</comment>
<dbReference type="InterPro" id="IPR037143">
    <property type="entry name" value="4-PPantetheinyl_Trfase_dom_sf"/>
</dbReference>
<dbReference type="GO" id="GO:0006633">
    <property type="term" value="P:fatty acid biosynthetic process"/>
    <property type="evidence" value="ECO:0007669"/>
    <property type="project" value="UniProtKB-UniRule"/>
</dbReference>
<evidence type="ECO:0000313" key="11">
    <source>
        <dbReference type="Proteomes" id="UP000070456"/>
    </source>
</evidence>
<evidence type="ECO:0000256" key="2">
    <source>
        <dbReference type="ARBA" id="ARBA00022679"/>
    </source>
</evidence>
<dbReference type="Gene3D" id="3.90.470.20">
    <property type="entry name" value="4'-phosphopantetheinyl transferase domain"/>
    <property type="match status" value="1"/>
</dbReference>
<gene>
    <name evidence="8 10" type="primary">acpS</name>
    <name evidence="10" type="ORF">AN619_23560</name>
</gene>
<dbReference type="SUPFAM" id="SSF56214">
    <property type="entry name" value="4'-phosphopantetheinyl transferase"/>
    <property type="match status" value="1"/>
</dbReference>
<evidence type="ECO:0000256" key="4">
    <source>
        <dbReference type="ARBA" id="ARBA00022832"/>
    </source>
</evidence>
<keyword evidence="5 8" id="KW-0460">Magnesium</keyword>
<dbReference type="GO" id="GO:0005737">
    <property type="term" value="C:cytoplasm"/>
    <property type="evidence" value="ECO:0007669"/>
    <property type="project" value="UniProtKB-SubCell"/>
</dbReference>
<keyword evidence="6 8" id="KW-0443">Lipid metabolism</keyword>
<keyword evidence="4 8" id="KW-0276">Fatty acid metabolism</keyword>
<evidence type="ECO:0000256" key="3">
    <source>
        <dbReference type="ARBA" id="ARBA00022723"/>
    </source>
</evidence>